<feature type="domain" description="Cytochrome b561" evidence="10">
    <location>
        <begin position="224"/>
        <end position="340"/>
    </location>
</feature>
<evidence type="ECO:0000256" key="8">
    <source>
        <dbReference type="SAM" id="Phobius"/>
    </source>
</evidence>
<feature type="transmembrane region" description="Helical" evidence="8">
    <location>
        <begin position="323"/>
        <end position="344"/>
    </location>
</feature>
<feature type="transmembrane region" description="Helical" evidence="8">
    <location>
        <begin position="224"/>
        <end position="244"/>
    </location>
</feature>
<dbReference type="Gene3D" id="2.60.40.1210">
    <property type="entry name" value="Cellobiose dehydrogenase, cytochrome domain"/>
    <property type="match status" value="1"/>
</dbReference>
<feature type="chain" id="PRO_5019271226" description="Cytochrome b561 domain-containing protein" evidence="9">
    <location>
        <begin position="20"/>
        <end position="401"/>
    </location>
</feature>
<dbReference type="GO" id="GO:0016020">
    <property type="term" value="C:membrane"/>
    <property type="evidence" value="ECO:0007669"/>
    <property type="project" value="UniProtKB-SubCell"/>
</dbReference>
<feature type="compositionally biased region" description="Basic and acidic residues" evidence="7">
    <location>
        <begin position="378"/>
        <end position="394"/>
    </location>
</feature>
<keyword evidence="5 8" id="KW-1133">Transmembrane helix</keyword>
<evidence type="ECO:0000256" key="4">
    <source>
        <dbReference type="ARBA" id="ARBA00022982"/>
    </source>
</evidence>
<keyword evidence="6 8" id="KW-0472">Membrane</keyword>
<feature type="transmembrane region" description="Helical" evidence="8">
    <location>
        <begin position="350"/>
        <end position="369"/>
    </location>
</feature>
<feature type="transmembrane region" description="Helical" evidence="8">
    <location>
        <begin position="256"/>
        <end position="273"/>
    </location>
</feature>
<dbReference type="AlphaFoldDB" id="A0A443I0H8"/>
<dbReference type="Pfam" id="PF16010">
    <property type="entry name" value="CDH-cyt"/>
    <property type="match status" value="1"/>
</dbReference>
<feature type="region of interest" description="Disordered" evidence="7">
    <location>
        <begin position="378"/>
        <end position="401"/>
    </location>
</feature>
<dbReference type="Proteomes" id="UP000283841">
    <property type="component" value="Unassembled WGS sequence"/>
</dbReference>
<organism evidence="11 12">
    <name type="scientific">Byssochlamys spectabilis</name>
    <name type="common">Paecilomyces variotii</name>
    <dbReference type="NCBI Taxonomy" id="264951"/>
    <lineage>
        <taxon>Eukaryota</taxon>
        <taxon>Fungi</taxon>
        <taxon>Dikarya</taxon>
        <taxon>Ascomycota</taxon>
        <taxon>Pezizomycotina</taxon>
        <taxon>Eurotiomycetes</taxon>
        <taxon>Eurotiomycetidae</taxon>
        <taxon>Eurotiales</taxon>
        <taxon>Thermoascaceae</taxon>
        <taxon>Paecilomyces</taxon>
    </lineage>
</organism>
<keyword evidence="4" id="KW-0249">Electron transport</keyword>
<dbReference type="PANTHER" id="PTHR47797">
    <property type="entry name" value="DEHYDROGENASE, PUTATIVE (AFU_ORTHOLOGUE AFUA_8G05805)-RELATED"/>
    <property type="match status" value="1"/>
</dbReference>
<dbReference type="CDD" id="cd08760">
    <property type="entry name" value="Cyt_b561_FRRS1_like"/>
    <property type="match status" value="1"/>
</dbReference>
<evidence type="ECO:0000256" key="2">
    <source>
        <dbReference type="ARBA" id="ARBA00022448"/>
    </source>
</evidence>
<dbReference type="SMART" id="SM00665">
    <property type="entry name" value="B561"/>
    <property type="match status" value="1"/>
</dbReference>
<dbReference type="STRING" id="264951.A0A443I0H8"/>
<dbReference type="PANTHER" id="PTHR47797:SF3">
    <property type="entry name" value="CYTOCHROME B561 DOMAIN-CONTAINING PROTEIN"/>
    <property type="match status" value="1"/>
</dbReference>
<gene>
    <name evidence="11" type="ORF">C8Q69DRAFT_140662</name>
</gene>
<name>A0A443I0H8_BYSSP</name>
<dbReference type="CDD" id="cd09630">
    <property type="entry name" value="CDH_like_cytochrome"/>
    <property type="match status" value="1"/>
</dbReference>
<evidence type="ECO:0000256" key="1">
    <source>
        <dbReference type="ARBA" id="ARBA00004370"/>
    </source>
</evidence>
<comment type="caution">
    <text evidence="11">The sequence shown here is derived from an EMBL/GenBank/DDBJ whole genome shotgun (WGS) entry which is preliminary data.</text>
</comment>
<evidence type="ECO:0000256" key="7">
    <source>
        <dbReference type="SAM" id="MobiDB-lite"/>
    </source>
</evidence>
<dbReference type="InterPro" id="IPR006593">
    <property type="entry name" value="Cyt_b561/ferric_Rdtase_TM"/>
</dbReference>
<dbReference type="VEuPathDB" id="FungiDB:C8Q69DRAFT_140662"/>
<evidence type="ECO:0000256" key="9">
    <source>
        <dbReference type="SAM" id="SignalP"/>
    </source>
</evidence>
<reference evidence="11 12" key="1">
    <citation type="journal article" date="2018" name="Front. Microbiol.">
        <title>Genomic and genetic insights into a cosmopolitan fungus, Paecilomyces variotii (Eurotiales).</title>
        <authorList>
            <person name="Urquhart A.S."/>
            <person name="Mondo S.J."/>
            <person name="Makela M.R."/>
            <person name="Hane J.K."/>
            <person name="Wiebenga A."/>
            <person name="He G."/>
            <person name="Mihaltcheva S."/>
            <person name="Pangilinan J."/>
            <person name="Lipzen A."/>
            <person name="Barry K."/>
            <person name="de Vries R.P."/>
            <person name="Grigoriev I.V."/>
            <person name="Idnurm A."/>
        </authorList>
    </citation>
    <scope>NUCLEOTIDE SEQUENCE [LARGE SCALE GENOMIC DNA]</scope>
    <source>
        <strain evidence="11 12">CBS 101075</strain>
    </source>
</reference>
<evidence type="ECO:0000313" key="12">
    <source>
        <dbReference type="Proteomes" id="UP000283841"/>
    </source>
</evidence>
<keyword evidence="3 8" id="KW-0812">Transmembrane</keyword>
<dbReference type="Gene3D" id="1.20.120.1770">
    <property type="match status" value="1"/>
</dbReference>
<sequence>MRISFFQVCLLTLLSVAQWQSVLSAGAQYCQKGDPEFCMAVSSKENASRGKDIYLSISATPHSTGGWFSIGIGAKMAGALMFILYTDASQEQLAISVRTATGHVVPTVVTDTAPEINVTKAIVVPETGTYLAEIVCYSCDKWPGVDFDSASQPWMFAENRGQVFNSLDTGVKLDVHQSHGHLAVDMHSTLLSTDEPVPPMDSQKQSFGIRVVTHGKGTTMAVKIHGFIMTICFMGIFYFGTVAIRWPHSQSFRLHWVAQLIASLLAIASAAYMLSRAKHLGTHKIIGLVATSLLILQGWLGYKHHIVFVQQHRRSLFSTLHVWLGRSVLCLGIFNIGTGMYYAGWSAVALAIWLAIVVSELGFFIYVSIKHRRRKQQETKSAKVVEQEGVHGDDENGEEIE</sequence>
<protein>
    <recommendedName>
        <fullName evidence="10">Cytochrome b561 domain-containing protein</fullName>
    </recommendedName>
</protein>
<keyword evidence="2" id="KW-0813">Transport</keyword>
<evidence type="ECO:0000256" key="3">
    <source>
        <dbReference type="ARBA" id="ARBA00022692"/>
    </source>
</evidence>
<feature type="transmembrane region" description="Helical" evidence="8">
    <location>
        <begin position="285"/>
        <end position="302"/>
    </location>
</feature>
<dbReference type="RefSeq" id="XP_028487204.1">
    <property type="nucleotide sequence ID" value="XM_028625426.1"/>
</dbReference>
<keyword evidence="12" id="KW-1185">Reference proteome</keyword>
<dbReference type="GeneID" id="39594703"/>
<evidence type="ECO:0000256" key="5">
    <source>
        <dbReference type="ARBA" id="ARBA00022989"/>
    </source>
</evidence>
<feature type="signal peptide" evidence="9">
    <location>
        <begin position="1"/>
        <end position="19"/>
    </location>
</feature>
<accession>A0A443I0H8</accession>
<dbReference type="InterPro" id="IPR015920">
    <property type="entry name" value="Cellobiose_DH-like_cyt"/>
</dbReference>
<keyword evidence="9" id="KW-0732">Signal</keyword>
<evidence type="ECO:0000256" key="6">
    <source>
        <dbReference type="ARBA" id="ARBA00023136"/>
    </source>
</evidence>
<proteinExistence type="predicted"/>
<comment type="subcellular location">
    <subcellularLocation>
        <location evidence="1">Membrane</location>
    </subcellularLocation>
</comment>
<dbReference type="EMBL" id="RCNU01000002">
    <property type="protein sequence ID" value="RWQ97559.1"/>
    <property type="molecule type" value="Genomic_DNA"/>
</dbReference>
<evidence type="ECO:0000313" key="11">
    <source>
        <dbReference type="EMBL" id="RWQ97559.1"/>
    </source>
</evidence>
<evidence type="ECO:0000259" key="10">
    <source>
        <dbReference type="SMART" id="SM00665"/>
    </source>
</evidence>
<dbReference type="SUPFAM" id="SSF49344">
    <property type="entry name" value="CBD9-like"/>
    <property type="match status" value="1"/>
</dbReference>